<sequence>MIVAVAQRIAADERIILLDRSPMNISEVQLDRQADYLKMGQLYITGRFGILKYKAKEHAIMKNVILNKEE</sequence>
<organism evidence="1">
    <name type="scientific">Myoviridae sp. ct7zc7</name>
    <dbReference type="NCBI Taxonomy" id="2826620"/>
    <lineage>
        <taxon>Viruses</taxon>
        <taxon>Duplodnaviria</taxon>
        <taxon>Heunggongvirae</taxon>
        <taxon>Uroviricota</taxon>
        <taxon>Caudoviricetes</taxon>
    </lineage>
</organism>
<dbReference type="EMBL" id="BK015722">
    <property type="protein sequence ID" value="DAE21965.1"/>
    <property type="molecule type" value="Genomic_DNA"/>
</dbReference>
<accession>A0A8S5QTB7</accession>
<reference evidence="1" key="1">
    <citation type="journal article" date="2021" name="Proc. Natl. Acad. Sci. U.S.A.">
        <title>A Catalog of Tens of Thousands of Viruses from Human Metagenomes Reveals Hidden Associations with Chronic Diseases.</title>
        <authorList>
            <person name="Tisza M.J."/>
            <person name="Buck C.B."/>
        </authorList>
    </citation>
    <scope>NUCLEOTIDE SEQUENCE</scope>
    <source>
        <strain evidence="1">Ct7zc7</strain>
    </source>
</reference>
<proteinExistence type="predicted"/>
<name>A0A8S5QTB7_9CAUD</name>
<evidence type="ECO:0000313" key="1">
    <source>
        <dbReference type="EMBL" id="DAE21965.1"/>
    </source>
</evidence>
<protein>
    <submittedName>
        <fullName evidence="1">Uncharacterized protein</fullName>
    </submittedName>
</protein>